<reference evidence="1 2" key="1">
    <citation type="submission" date="2018-05" db="EMBL/GenBank/DDBJ databases">
        <title>Genomic Encyclopedia of Archaeal and Bacterial Type Strains, Phase II (KMG-II): from individual species to whole genera.</title>
        <authorList>
            <person name="Goeker M."/>
        </authorList>
    </citation>
    <scope>NUCLEOTIDE SEQUENCE [LARGE SCALE GENOMIC DNA]</scope>
    <source>
        <strain evidence="1 2">DSM 22214</strain>
    </source>
</reference>
<comment type="caution">
    <text evidence="1">The sequence shown here is derived from an EMBL/GenBank/DDBJ whole genome shotgun (WGS) entry which is preliminary data.</text>
</comment>
<keyword evidence="2" id="KW-1185">Reference proteome</keyword>
<protein>
    <submittedName>
        <fullName evidence="1">Uncharacterized protein DUF3574</fullName>
    </submittedName>
</protein>
<dbReference type="InterPro" id="IPR021957">
    <property type="entry name" value="DUF3574"/>
</dbReference>
<gene>
    <name evidence="1" type="ORF">LV89_00793</name>
</gene>
<sequence length="124" mass="13846">MKYLLLGILLTSCSHFPSQTMTRTELFFGLSKANGGSVSSSDFQAFSDTVITKNFTEGSTIIDAKGQWLGNDGKLISESSKVLIVVSKMDKNQSEKIEMVKEKYKKYFQQESILRVDSKVKVGF</sequence>
<dbReference type="Proteomes" id="UP000245489">
    <property type="component" value="Unassembled WGS sequence"/>
</dbReference>
<proteinExistence type="predicted"/>
<dbReference type="EMBL" id="QGGO01000003">
    <property type="protein sequence ID" value="PWK28589.1"/>
    <property type="molecule type" value="Genomic_DNA"/>
</dbReference>
<dbReference type="RefSeq" id="WP_109741572.1">
    <property type="nucleotide sequence ID" value="NZ_QGGO01000003.1"/>
</dbReference>
<evidence type="ECO:0000313" key="2">
    <source>
        <dbReference type="Proteomes" id="UP000245489"/>
    </source>
</evidence>
<dbReference type="AlphaFoldDB" id="A0A316EDC2"/>
<evidence type="ECO:0000313" key="1">
    <source>
        <dbReference type="EMBL" id="PWK28589.1"/>
    </source>
</evidence>
<accession>A0A316EDC2</accession>
<dbReference type="Pfam" id="PF12098">
    <property type="entry name" value="DUF3574"/>
    <property type="match status" value="1"/>
</dbReference>
<organism evidence="1 2">
    <name type="scientific">Arcicella aurantiaca</name>
    <dbReference type="NCBI Taxonomy" id="591202"/>
    <lineage>
        <taxon>Bacteria</taxon>
        <taxon>Pseudomonadati</taxon>
        <taxon>Bacteroidota</taxon>
        <taxon>Cytophagia</taxon>
        <taxon>Cytophagales</taxon>
        <taxon>Flectobacillaceae</taxon>
        <taxon>Arcicella</taxon>
    </lineage>
</organism>
<name>A0A316EDC2_9BACT</name>
<dbReference type="OrthoDB" id="794286at2"/>